<proteinExistence type="predicted"/>
<keyword evidence="3" id="KW-1185">Reference proteome</keyword>
<dbReference type="EMBL" id="JACHYB010000001">
    <property type="protein sequence ID" value="MBB3187267.1"/>
    <property type="molecule type" value="Genomic_DNA"/>
</dbReference>
<dbReference type="GO" id="GO:0016740">
    <property type="term" value="F:transferase activity"/>
    <property type="evidence" value="ECO:0007669"/>
    <property type="project" value="UniProtKB-KW"/>
</dbReference>
<dbReference type="SUPFAM" id="SSF53448">
    <property type="entry name" value="Nucleotide-diphospho-sugar transferases"/>
    <property type="match status" value="1"/>
</dbReference>
<comment type="caution">
    <text evidence="2">The sequence shown here is derived from an EMBL/GenBank/DDBJ whole genome shotgun (WGS) entry which is preliminary data.</text>
</comment>
<dbReference type="InterPro" id="IPR001173">
    <property type="entry name" value="Glyco_trans_2-like"/>
</dbReference>
<dbReference type="InterPro" id="IPR029044">
    <property type="entry name" value="Nucleotide-diphossugar_trans"/>
</dbReference>
<reference evidence="2 3" key="1">
    <citation type="submission" date="2020-08" db="EMBL/GenBank/DDBJ databases">
        <title>Genomic Encyclopedia of Type Strains, Phase IV (KMG-IV): sequencing the most valuable type-strain genomes for metagenomic binning, comparative biology and taxonomic classification.</title>
        <authorList>
            <person name="Goeker M."/>
        </authorList>
    </citation>
    <scope>NUCLEOTIDE SEQUENCE [LARGE SCALE GENOMIC DNA]</scope>
    <source>
        <strain evidence="2 3">DSM 27471</strain>
    </source>
</reference>
<evidence type="ECO:0000259" key="1">
    <source>
        <dbReference type="Pfam" id="PF00535"/>
    </source>
</evidence>
<gene>
    <name evidence="2" type="ORF">FHX64_001430</name>
</gene>
<protein>
    <submittedName>
        <fullName evidence="2">Glycosyltransferase involved in cell wall biosynthesis</fullName>
    </submittedName>
</protein>
<sequence length="307" mass="35266">MLSILIPVYNYNCFSLVNSLQQLALAAGLTFEIIAMDDGSSVKYAENEKINQLANCKFICHNINIGRAAIRNHLGDAASYDHFLFIDCDASICSGQFIQNYIPYLNTNQIVCGGCTYASAPKDALHSLRWKYGITREGKDAIKKQKTTFNSFTTFNFLIPKSVFDNIRFDESITTYGHEDTLFGHELRTHLQPYIHINNPLIHDGIEDNETFIRKTEESIISLLSLSKTGKYPFLKKDSKLLLTYEFIAHYKLCFLIRYLFRFCKPLLIKQLSSTNPSMRLFDFYKIGFLCSIRRESVIMSFNAMDH</sequence>
<dbReference type="Gene3D" id="3.90.550.10">
    <property type="entry name" value="Spore Coat Polysaccharide Biosynthesis Protein SpsA, Chain A"/>
    <property type="match status" value="1"/>
</dbReference>
<name>A0A7W5DQM1_9PORP</name>
<dbReference type="AlphaFoldDB" id="A0A7W5DQM1"/>
<feature type="domain" description="Glycosyltransferase 2-like" evidence="1">
    <location>
        <begin position="3"/>
        <end position="163"/>
    </location>
</feature>
<dbReference type="Pfam" id="PF00535">
    <property type="entry name" value="Glycos_transf_2"/>
    <property type="match status" value="1"/>
</dbReference>
<keyword evidence="2" id="KW-0808">Transferase</keyword>
<evidence type="ECO:0000313" key="3">
    <source>
        <dbReference type="Proteomes" id="UP000544222"/>
    </source>
</evidence>
<dbReference type="RefSeq" id="WP_183413050.1">
    <property type="nucleotide sequence ID" value="NZ_JACHYB010000001.1"/>
</dbReference>
<organism evidence="2 3">
    <name type="scientific">Microbacter margulisiae</name>
    <dbReference type="NCBI Taxonomy" id="1350067"/>
    <lineage>
        <taxon>Bacteria</taxon>
        <taxon>Pseudomonadati</taxon>
        <taxon>Bacteroidota</taxon>
        <taxon>Bacteroidia</taxon>
        <taxon>Bacteroidales</taxon>
        <taxon>Porphyromonadaceae</taxon>
        <taxon>Microbacter</taxon>
    </lineage>
</organism>
<dbReference type="CDD" id="cd00761">
    <property type="entry name" value="Glyco_tranf_GTA_type"/>
    <property type="match status" value="1"/>
</dbReference>
<dbReference type="Proteomes" id="UP000544222">
    <property type="component" value="Unassembled WGS sequence"/>
</dbReference>
<evidence type="ECO:0000313" key="2">
    <source>
        <dbReference type="EMBL" id="MBB3187267.1"/>
    </source>
</evidence>
<accession>A0A7W5DQM1</accession>